<reference evidence="1" key="1">
    <citation type="submission" date="2021-10" db="EMBL/GenBank/DDBJ databases">
        <title>Streptomyces nigrumlapis sp.nov.,an antimicrobial producing actinobacterium isolated from Black Gobi rocks.</title>
        <authorList>
            <person name="Wen Y."/>
            <person name="Zhang W."/>
            <person name="Liu X.G."/>
        </authorList>
    </citation>
    <scope>NUCLEOTIDE SEQUENCE</scope>
    <source>
        <strain evidence="1">ST13-2-2</strain>
    </source>
</reference>
<dbReference type="Proteomes" id="UP000830115">
    <property type="component" value="Chromosome"/>
</dbReference>
<protein>
    <submittedName>
        <fullName evidence="1">Terminase small subunit</fullName>
    </submittedName>
</protein>
<organism evidence="1 2">
    <name type="scientific">Streptomyces halobius</name>
    <dbReference type="NCBI Taxonomy" id="2879846"/>
    <lineage>
        <taxon>Bacteria</taxon>
        <taxon>Bacillati</taxon>
        <taxon>Actinomycetota</taxon>
        <taxon>Actinomycetes</taxon>
        <taxon>Kitasatosporales</taxon>
        <taxon>Streptomycetaceae</taxon>
        <taxon>Streptomyces</taxon>
    </lineage>
</organism>
<dbReference type="SUPFAM" id="SSF46955">
    <property type="entry name" value="Putative DNA-binding domain"/>
    <property type="match status" value="1"/>
</dbReference>
<sequence length="78" mass="8791">MATKTLTERATVLAPLGLEPLLTQAQLEAFYGVSDWTVNQWVLRGCPVEKTPFRGRRFDLARVKEWVIEDAERTAATA</sequence>
<dbReference type="RefSeq" id="WP_248866646.1">
    <property type="nucleotide sequence ID" value="NZ_CP086322.1"/>
</dbReference>
<dbReference type="Gene3D" id="1.10.10.10">
    <property type="entry name" value="Winged helix-like DNA-binding domain superfamily/Winged helix DNA-binding domain"/>
    <property type="match status" value="1"/>
</dbReference>
<accession>A0ABY4ME37</accession>
<gene>
    <name evidence="1" type="ORF">K9S39_31155</name>
</gene>
<dbReference type="InterPro" id="IPR036388">
    <property type="entry name" value="WH-like_DNA-bd_sf"/>
</dbReference>
<evidence type="ECO:0000313" key="1">
    <source>
        <dbReference type="EMBL" id="UQA95733.1"/>
    </source>
</evidence>
<keyword evidence="2" id="KW-1185">Reference proteome</keyword>
<evidence type="ECO:0000313" key="2">
    <source>
        <dbReference type="Proteomes" id="UP000830115"/>
    </source>
</evidence>
<proteinExistence type="predicted"/>
<dbReference type="EMBL" id="CP086322">
    <property type="protein sequence ID" value="UQA95733.1"/>
    <property type="molecule type" value="Genomic_DNA"/>
</dbReference>
<dbReference type="InterPro" id="IPR009061">
    <property type="entry name" value="DNA-bd_dom_put_sf"/>
</dbReference>
<name>A0ABY4ME37_9ACTN</name>